<feature type="domain" description="DUF4097" evidence="2">
    <location>
        <begin position="107"/>
        <end position="258"/>
    </location>
</feature>
<accession>A0ABV9BMG0</accession>
<feature type="signal peptide" evidence="1">
    <location>
        <begin position="1"/>
        <end position="17"/>
    </location>
</feature>
<comment type="caution">
    <text evidence="3">The sequence shown here is derived from an EMBL/GenBank/DDBJ whole genome shotgun (WGS) entry which is preliminary data.</text>
</comment>
<evidence type="ECO:0000313" key="3">
    <source>
        <dbReference type="EMBL" id="MFC4515290.1"/>
    </source>
</evidence>
<proteinExistence type="predicted"/>
<evidence type="ECO:0000259" key="2">
    <source>
        <dbReference type="Pfam" id="PF13349"/>
    </source>
</evidence>
<dbReference type="Pfam" id="PF13349">
    <property type="entry name" value="DUF4097"/>
    <property type="match status" value="1"/>
</dbReference>
<gene>
    <name evidence="3" type="ORF">ACFPEN_20355</name>
</gene>
<dbReference type="Proteomes" id="UP001595990">
    <property type="component" value="Unassembled WGS sequence"/>
</dbReference>
<dbReference type="InterPro" id="IPR025164">
    <property type="entry name" value="Toastrack_DUF4097"/>
</dbReference>
<dbReference type="PROSITE" id="PS51257">
    <property type="entry name" value="PROKAR_LIPOPROTEIN"/>
    <property type="match status" value="1"/>
</dbReference>
<organism evidence="3 4">
    <name type="scientific">Streptomyces ehimensis</name>
    <dbReference type="NCBI Taxonomy" id="68195"/>
    <lineage>
        <taxon>Bacteria</taxon>
        <taxon>Bacillati</taxon>
        <taxon>Actinomycetota</taxon>
        <taxon>Actinomycetes</taxon>
        <taxon>Kitasatosporales</taxon>
        <taxon>Streptomycetaceae</taxon>
        <taxon>Streptomyces</taxon>
    </lineage>
</organism>
<reference evidence="4" key="1">
    <citation type="journal article" date="2019" name="Int. J. Syst. Evol. Microbiol.">
        <title>The Global Catalogue of Microorganisms (GCM) 10K type strain sequencing project: providing services to taxonomists for standard genome sequencing and annotation.</title>
        <authorList>
            <consortium name="The Broad Institute Genomics Platform"/>
            <consortium name="The Broad Institute Genome Sequencing Center for Infectious Disease"/>
            <person name="Wu L."/>
            <person name="Ma J."/>
        </authorList>
    </citation>
    <scope>NUCLEOTIDE SEQUENCE [LARGE SCALE GENOMIC DNA]</scope>
    <source>
        <strain evidence="4">CECT 8064</strain>
    </source>
</reference>
<keyword evidence="4" id="KW-1185">Reference proteome</keyword>
<feature type="chain" id="PRO_5045180781" evidence="1">
    <location>
        <begin position="18"/>
        <end position="264"/>
    </location>
</feature>
<evidence type="ECO:0000256" key="1">
    <source>
        <dbReference type="SAM" id="SignalP"/>
    </source>
</evidence>
<name>A0ABV9BMG0_9ACTN</name>
<protein>
    <submittedName>
        <fullName evidence="3">DUF4097 family beta strand repeat-containing protein</fullName>
    </submittedName>
</protein>
<evidence type="ECO:0000313" key="4">
    <source>
        <dbReference type="Proteomes" id="UP001595990"/>
    </source>
</evidence>
<sequence length="264" mass="26695">MNTSRTAAMGSALAAIAGLLLCGCSLDSGVSRTVSDTAEVNGDVSAINLKDSGGVITVRPGRDKGVKIERTVHYSGDRPHPDQSVDGGVLSFDQGCSDCFVDYTLTVPAAANVKIDTSGGTVKVQGVAKVDVQASAASVSVADVPGPVKVRGASGSVRLDALRGSVDVKTASGSINGTALRSADVVSRSTSGETRLVFATAPTSVKARTTGADLTLELPDGPYRVRSGGSVPSSARITVPQSGTADRTIEAEAVSGQLQVIPPR</sequence>
<dbReference type="RefSeq" id="WP_358238297.1">
    <property type="nucleotide sequence ID" value="NZ_JBHSFS010000009.1"/>
</dbReference>
<dbReference type="EMBL" id="JBHSFS010000009">
    <property type="protein sequence ID" value="MFC4515290.1"/>
    <property type="molecule type" value="Genomic_DNA"/>
</dbReference>
<keyword evidence="1" id="KW-0732">Signal</keyword>